<feature type="transmembrane region" description="Helical" evidence="5">
    <location>
        <begin position="12"/>
        <end position="30"/>
    </location>
</feature>
<dbReference type="PANTHER" id="PTHR11384:SF59">
    <property type="entry name" value="LYSOSOMAL COBALAMIN TRANSPORTER ABCD4"/>
    <property type="match status" value="1"/>
</dbReference>
<comment type="caution">
    <text evidence="6">The sequence shown here is derived from an EMBL/GenBank/DDBJ whole genome shotgun (WGS) entry which is preliminary data.</text>
</comment>
<accession>A0A549TDF1</accession>
<evidence type="ECO:0000313" key="6">
    <source>
        <dbReference type="EMBL" id="TRL40065.1"/>
    </source>
</evidence>
<feature type="transmembrane region" description="Helical" evidence="5">
    <location>
        <begin position="149"/>
        <end position="169"/>
    </location>
</feature>
<dbReference type="GO" id="GO:1904680">
    <property type="term" value="F:peptide transmembrane transporter activity"/>
    <property type="evidence" value="ECO:0007669"/>
    <property type="project" value="InterPro"/>
</dbReference>
<evidence type="ECO:0000256" key="4">
    <source>
        <dbReference type="ARBA" id="ARBA00023136"/>
    </source>
</evidence>
<dbReference type="NCBIfam" id="NF008306">
    <property type="entry name" value="PRK11098.1"/>
    <property type="match status" value="1"/>
</dbReference>
<feature type="transmembrane region" description="Helical" evidence="5">
    <location>
        <begin position="91"/>
        <end position="113"/>
    </location>
</feature>
<proteinExistence type="predicted"/>
<dbReference type="EMBL" id="VJMG01000016">
    <property type="protein sequence ID" value="TRL40065.1"/>
    <property type="molecule type" value="Genomic_DNA"/>
</dbReference>
<keyword evidence="3 5" id="KW-1133">Transmembrane helix</keyword>
<dbReference type="RefSeq" id="WP_143124458.1">
    <property type="nucleotide sequence ID" value="NZ_VJMG01000016.1"/>
</dbReference>
<dbReference type="AlphaFoldDB" id="A0A549TDF1"/>
<dbReference type="InterPro" id="IPR009248">
    <property type="entry name" value="SbmA_BacA"/>
</dbReference>
<protein>
    <submittedName>
        <fullName evidence="6">Peptide antibiotic transporter SbmA</fullName>
    </submittedName>
</protein>
<evidence type="ECO:0000256" key="2">
    <source>
        <dbReference type="ARBA" id="ARBA00022692"/>
    </source>
</evidence>
<evidence type="ECO:0000256" key="1">
    <source>
        <dbReference type="ARBA" id="ARBA00022448"/>
    </source>
</evidence>
<evidence type="ECO:0000256" key="5">
    <source>
        <dbReference type="SAM" id="Phobius"/>
    </source>
</evidence>
<name>A0A549TDF1_9HYPH</name>
<keyword evidence="4 5" id="KW-0472">Membrane</keyword>
<keyword evidence="1" id="KW-0813">Transport</keyword>
<evidence type="ECO:0000256" key="3">
    <source>
        <dbReference type="ARBA" id="ARBA00022989"/>
    </source>
</evidence>
<dbReference type="Proteomes" id="UP000316801">
    <property type="component" value="Unassembled WGS sequence"/>
</dbReference>
<keyword evidence="7" id="KW-1185">Reference proteome</keyword>
<keyword evidence="2 5" id="KW-0812">Transmembrane</keyword>
<dbReference type="PANTHER" id="PTHR11384">
    <property type="entry name" value="ATP-BINDING CASSETTE, SUB-FAMILY D MEMBER"/>
    <property type="match status" value="1"/>
</dbReference>
<feature type="transmembrane region" description="Helical" evidence="5">
    <location>
        <begin position="247"/>
        <end position="268"/>
    </location>
</feature>
<dbReference type="InterPro" id="IPR050835">
    <property type="entry name" value="ABC_transporter_sub-D"/>
</dbReference>
<evidence type="ECO:0000313" key="7">
    <source>
        <dbReference type="Proteomes" id="UP000316801"/>
    </source>
</evidence>
<feature type="transmembrane region" description="Helical" evidence="5">
    <location>
        <begin position="203"/>
        <end position="227"/>
    </location>
</feature>
<gene>
    <name evidence="6" type="primary">sbmA</name>
    <name evidence="6" type="ORF">FNA46_07280</name>
</gene>
<organism evidence="6 7">
    <name type="scientific">Rhizobium straminoryzae</name>
    <dbReference type="NCBI Taxonomy" id="1387186"/>
    <lineage>
        <taxon>Bacteria</taxon>
        <taxon>Pseudomonadati</taxon>
        <taxon>Pseudomonadota</taxon>
        <taxon>Alphaproteobacteria</taxon>
        <taxon>Hyphomicrobiales</taxon>
        <taxon>Rhizobiaceae</taxon>
        <taxon>Rhizobium/Agrobacterium group</taxon>
        <taxon>Rhizobium</taxon>
    </lineage>
</organism>
<dbReference type="GO" id="GO:0005886">
    <property type="term" value="C:plasma membrane"/>
    <property type="evidence" value="ECO:0007669"/>
    <property type="project" value="TreeGrafter"/>
</dbReference>
<feature type="transmembrane region" description="Helical" evidence="5">
    <location>
        <begin position="62"/>
        <end position="79"/>
    </location>
</feature>
<reference evidence="6 7" key="1">
    <citation type="submission" date="2019-07" db="EMBL/GenBank/DDBJ databases">
        <title>Ln-dependent methylotrophs.</title>
        <authorList>
            <person name="Tani A."/>
        </authorList>
    </citation>
    <scope>NUCLEOTIDE SEQUENCE [LARGE SCALE GENOMIC DNA]</scope>
    <source>
        <strain evidence="6 7">SM12</strain>
    </source>
</reference>
<sequence>MFHSFFPRPKLFFTSAALWSLVCIVVWYTVGPQIGTAIGLPPLPAGEKPPIGLAFFFTTDNLWFYIYFTVFVLIFGGTWKLIERHHRWSNWSIWGSAFIVFIAYFAVQISVAVNNWRGPFWDLIQKAMSKEPGVTTSLLYEYQLRFLEIGVLSIVLNVVTAFFTNHYVFRWRQAMNDYYLSKWDRLRHIEGASQRIQEDTMRFANILEGLGVTLINSVMTLVVFLPLLFRMSDNIGDLPIIGAVPHALFWLAIGWSLFGTALLAFAGIKLPGLQFRNQRVEAAFRKELVYGEDNPDRADPVTVGELFGNVRRNYFRMYWHYLYFNVARYTYGQLDAIFLTTILIPTFVAGKLTMGLWQQVATAFGQVSDSFQYLVSYWSTIIELLSIHKRLKAFEAAIDGQPLPEIDQRYLEREAEGGELAADKPY</sequence>
<dbReference type="Pfam" id="PF05992">
    <property type="entry name" value="SbmA_BacA"/>
    <property type="match status" value="1"/>
</dbReference>
<dbReference type="GO" id="GO:0015833">
    <property type="term" value="P:peptide transport"/>
    <property type="evidence" value="ECO:0007669"/>
    <property type="project" value="InterPro"/>
</dbReference>